<name>A0A2Z4LSC2_9FLAO</name>
<dbReference type="AlphaFoldDB" id="A0A2Z4LSC2"/>
<accession>A0A2Z4LSC2</accession>
<dbReference type="InterPro" id="IPR016181">
    <property type="entry name" value="Acyl_CoA_acyltransferase"/>
</dbReference>
<feature type="domain" description="N-acetyltransferase" evidence="3">
    <location>
        <begin position="3"/>
        <end position="171"/>
    </location>
</feature>
<dbReference type="KEGG" id="spon:HME9304_01612"/>
<dbReference type="InterPro" id="IPR051556">
    <property type="entry name" value="N-term/lysine_N-AcTrnsfr"/>
</dbReference>
<dbReference type="EMBL" id="CP030104">
    <property type="protein sequence ID" value="AWX44609.1"/>
    <property type="molecule type" value="Genomic_DNA"/>
</dbReference>
<evidence type="ECO:0000313" key="5">
    <source>
        <dbReference type="Proteomes" id="UP000248536"/>
    </source>
</evidence>
<dbReference type="CDD" id="cd04301">
    <property type="entry name" value="NAT_SF"/>
    <property type="match status" value="1"/>
</dbReference>
<keyword evidence="5" id="KW-1185">Reference proteome</keyword>
<dbReference type="PROSITE" id="PS51186">
    <property type="entry name" value="GNAT"/>
    <property type="match status" value="1"/>
</dbReference>
<keyword evidence="1 4" id="KW-0808">Transferase</keyword>
<sequence length="171" mass="20352">MTLACRRCTVMDLDNLIKISKSTFATAFEKDNNAEDFQNYVESAFNREKLLQELSNKYSRFYFVFDEKLLVGYFKINQSKAQTDIRDIKSIELERIYVIEKYQGKSVGTWILKTVLELAKKDNKEYVWLGVWEHNKSAIRFYQKHGFRKFGTHTFFVGTDKQTDWLLRLDL</sequence>
<keyword evidence="2 4" id="KW-0012">Acyltransferase</keyword>
<organism evidence="4 5">
    <name type="scientific">Flagellimonas maritima</name>
    <dbReference type="NCBI Taxonomy" id="1383885"/>
    <lineage>
        <taxon>Bacteria</taxon>
        <taxon>Pseudomonadati</taxon>
        <taxon>Bacteroidota</taxon>
        <taxon>Flavobacteriia</taxon>
        <taxon>Flavobacteriales</taxon>
        <taxon>Flavobacteriaceae</taxon>
        <taxon>Flagellimonas</taxon>
    </lineage>
</organism>
<dbReference type="Proteomes" id="UP000248536">
    <property type="component" value="Chromosome"/>
</dbReference>
<gene>
    <name evidence="4" type="ORF">HME9304_01612</name>
</gene>
<evidence type="ECO:0000259" key="3">
    <source>
        <dbReference type="PROSITE" id="PS51186"/>
    </source>
</evidence>
<dbReference type="Gene3D" id="3.40.630.30">
    <property type="match status" value="1"/>
</dbReference>
<dbReference type="GO" id="GO:0016747">
    <property type="term" value="F:acyltransferase activity, transferring groups other than amino-acyl groups"/>
    <property type="evidence" value="ECO:0007669"/>
    <property type="project" value="InterPro"/>
</dbReference>
<dbReference type="Pfam" id="PF00583">
    <property type="entry name" value="Acetyltransf_1"/>
    <property type="match status" value="1"/>
</dbReference>
<dbReference type="PANTHER" id="PTHR42919:SF8">
    <property type="entry name" value="N-ALPHA-ACETYLTRANSFERASE 50"/>
    <property type="match status" value="1"/>
</dbReference>
<protein>
    <submittedName>
        <fullName evidence="4">Putative N-acetyltransferase in pepI 3'region</fullName>
        <ecNumber evidence="4">2.3.1.-</ecNumber>
    </submittedName>
</protein>
<dbReference type="PANTHER" id="PTHR42919">
    <property type="entry name" value="N-ALPHA-ACETYLTRANSFERASE"/>
    <property type="match status" value="1"/>
</dbReference>
<evidence type="ECO:0000313" key="4">
    <source>
        <dbReference type="EMBL" id="AWX44609.1"/>
    </source>
</evidence>
<dbReference type="RefSeq" id="WP_112378070.1">
    <property type="nucleotide sequence ID" value="NZ_CP030104.1"/>
</dbReference>
<reference evidence="4 5" key="1">
    <citation type="submission" date="2018-06" db="EMBL/GenBank/DDBJ databases">
        <title>Spongiibacterium sp. HME9304 Genome sequencing and assembly.</title>
        <authorList>
            <person name="Kang H."/>
            <person name="Kim H."/>
            <person name="Joh K."/>
        </authorList>
    </citation>
    <scope>NUCLEOTIDE SEQUENCE [LARGE SCALE GENOMIC DNA]</scope>
    <source>
        <strain evidence="4 5">HME9304</strain>
    </source>
</reference>
<evidence type="ECO:0000256" key="1">
    <source>
        <dbReference type="ARBA" id="ARBA00022679"/>
    </source>
</evidence>
<dbReference type="OrthoDB" id="7205533at2"/>
<dbReference type="SUPFAM" id="SSF55729">
    <property type="entry name" value="Acyl-CoA N-acyltransferases (Nat)"/>
    <property type="match status" value="1"/>
</dbReference>
<dbReference type="EC" id="2.3.1.-" evidence="4"/>
<evidence type="ECO:0000256" key="2">
    <source>
        <dbReference type="ARBA" id="ARBA00023315"/>
    </source>
</evidence>
<dbReference type="InterPro" id="IPR000182">
    <property type="entry name" value="GNAT_dom"/>
</dbReference>
<proteinExistence type="predicted"/>